<dbReference type="NCBIfam" id="TIGR00256">
    <property type="entry name" value="D-aminoacyl-tRNA deacylase"/>
    <property type="match status" value="1"/>
</dbReference>
<comment type="subcellular location">
    <subcellularLocation>
        <location evidence="2">Cytoplasm</location>
    </subcellularLocation>
</comment>
<evidence type="ECO:0000256" key="2">
    <source>
        <dbReference type="HAMAP-Rule" id="MF_00518"/>
    </source>
</evidence>
<dbReference type="Gene3D" id="3.50.80.10">
    <property type="entry name" value="D-tyrosyl-tRNA(Tyr) deacylase"/>
    <property type="match status" value="1"/>
</dbReference>
<dbReference type="HAMAP" id="MF_00518">
    <property type="entry name" value="Deacylase_Dtd"/>
    <property type="match status" value="1"/>
</dbReference>
<comment type="subunit">
    <text evidence="2">Homodimer.</text>
</comment>
<evidence type="ECO:0000313" key="4">
    <source>
        <dbReference type="Proteomes" id="UP001255246"/>
    </source>
</evidence>
<dbReference type="Pfam" id="PF02580">
    <property type="entry name" value="Tyr_Deacylase"/>
    <property type="match status" value="1"/>
</dbReference>
<comment type="catalytic activity">
    <reaction evidence="2">
        <text>a D-aminoacyl-tRNA + H2O = a tRNA + a D-alpha-amino acid + H(+)</text>
        <dbReference type="Rhea" id="RHEA:13953"/>
        <dbReference type="Rhea" id="RHEA-COMP:10123"/>
        <dbReference type="Rhea" id="RHEA-COMP:10124"/>
        <dbReference type="ChEBI" id="CHEBI:15377"/>
        <dbReference type="ChEBI" id="CHEBI:15378"/>
        <dbReference type="ChEBI" id="CHEBI:59871"/>
        <dbReference type="ChEBI" id="CHEBI:78442"/>
        <dbReference type="ChEBI" id="CHEBI:79333"/>
        <dbReference type="EC" id="3.1.1.96"/>
    </reaction>
</comment>
<dbReference type="InterPro" id="IPR023509">
    <property type="entry name" value="DTD-like_sf"/>
</dbReference>
<gene>
    <name evidence="2 3" type="primary">dtd</name>
    <name evidence="3" type="ORF">RM706_00710</name>
</gene>
<dbReference type="InterPro" id="IPR003732">
    <property type="entry name" value="Daa-tRNA_deacyls_DTD"/>
</dbReference>
<comment type="domain">
    <text evidence="2">A Gly-cisPro motif from one monomer fits into the active site of the other monomer to allow specific chiral rejection of L-amino acids.</text>
</comment>
<protein>
    <recommendedName>
        <fullName evidence="2">D-aminoacyl-tRNA deacylase</fullName>
        <shortName evidence="2">DTD</shortName>
        <ecNumber evidence="2">3.1.1.96</ecNumber>
    </recommendedName>
    <alternativeName>
        <fullName evidence="2">Gly-tRNA(Ala) deacylase</fullName>
        <ecNumber evidence="2">3.1.1.-</ecNumber>
    </alternativeName>
</protein>
<dbReference type="EMBL" id="JAVRHR010000001">
    <property type="protein sequence ID" value="MDT0605527.1"/>
    <property type="molecule type" value="Genomic_DNA"/>
</dbReference>
<dbReference type="EC" id="3.1.1.96" evidence="2"/>
<dbReference type="RefSeq" id="WP_311349098.1">
    <property type="nucleotide sequence ID" value="NZ_JAVRHR010000001.1"/>
</dbReference>
<keyword evidence="2" id="KW-0963">Cytoplasm</keyword>
<name>A0ABU3A5S9_9FLAO</name>
<keyword evidence="2" id="KW-0820">tRNA-binding</keyword>
<sequence>MRAVIQRVSRASVTVEEKTISKIDSGLLILLGVEDADTNEDITWLSKKVANLRIFNDMEGIMNLSLLDINGDAIVVSQFTLHAAIKKGNRPSYIKAAKPEVAILLYEGFVKQLEIDLGEKVGTGIFGADMKVELLNDGPVTIIIDTKNKE</sequence>
<accession>A0ABU3A5S9</accession>
<proteinExistence type="inferred from homology"/>
<dbReference type="CDD" id="cd00563">
    <property type="entry name" value="Dtyr_deacylase"/>
    <property type="match status" value="1"/>
</dbReference>
<evidence type="ECO:0000313" key="3">
    <source>
        <dbReference type="EMBL" id="MDT0605527.1"/>
    </source>
</evidence>
<keyword evidence="2 3" id="KW-0378">Hydrolase</keyword>
<reference evidence="3 4" key="1">
    <citation type="submission" date="2023-09" db="EMBL/GenBank/DDBJ databases">
        <authorList>
            <person name="Rey-Velasco X."/>
        </authorList>
    </citation>
    <scope>NUCLEOTIDE SEQUENCE [LARGE SCALE GENOMIC DNA]</scope>
    <source>
        <strain evidence="3 4">F388</strain>
    </source>
</reference>
<keyword evidence="4" id="KW-1185">Reference proteome</keyword>
<comment type="similarity">
    <text evidence="1 2">Belongs to the DTD family.</text>
</comment>
<comment type="caution">
    <text evidence="3">The sequence shown here is derived from an EMBL/GenBank/DDBJ whole genome shotgun (WGS) entry which is preliminary data.</text>
</comment>
<organism evidence="3 4">
    <name type="scientific">Croceitalea rosinachiae</name>
    <dbReference type="NCBI Taxonomy" id="3075596"/>
    <lineage>
        <taxon>Bacteria</taxon>
        <taxon>Pseudomonadati</taxon>
        <taxon>Bacteroidota</taxon>
        <taxon>Flavobacteriia</taxon>
        <taxon>Flavobacteriales</taxon>
        <taxon>Flavobacteriaceae</taxon>
        <taxon>Croceitalea</taxon>
    </lineage>
</organism>
<comment type="catalytic activity">
    <reaction evidence="2">
        <text>glycyl-tRNA(Ala) + H2O = tRNA(Ala) + glycine + H(+)</text>
        <dbReference type="Rhea" id="RHEA:53744"/>
        <dbReference type="Rhea" id="RHEA-COMP:9657"/>
        <dbReference type="Rhea" id="RHEA-COMP:13640"/>
        <dbReference type="ChEBI" id="CHEBI:15377"/>
        <dbReference type="ChEBI" id="CHEBI:15378"/>
        <dbReference type="ChEBI" id="CHEBI:57305"/>
        <dbReference type="ChEBI" id="CHEBI:78442"/>
        <dbReference type="ChEBI" id="CHEBI:78522"/>
    </reaction>
</comment>
<comment type="function">
    <text evidence="2">An aminoacyl-tRNA editing enzyme that deacylates mischarged D-aminoacyl-tRNAs. Also deacylates mischarged glycyl-tRNA(Ala), protecting cells against glycine mischarging by AlaRS. Acts via tRNA-based rather than protein-based catalysis; rejects L-amino acids rather than detecting D-amino acids in the active site. By recycling D-aminoacyl-tRNA to D-amino acids and free tRNA molecules, this enzyme counteracts the toxicity associated with the formation of D-aminoacyl-tRNA entities in vivo and helps enforce protein L-homochirality.</text>
</comment>
<evidence type="ECO:0000256" key="1">
    <source>
        <dbReference type="ARBA" id="ARBA00009673"/>
    </source>
</evidence>
<dbReference type="EC" id="3.1.1.-" evidence="2"/>
<dbReference type="GO" id="GO:0051499">
    <property type="term" value="F:D-aminoacyl-tRNA deacylase activity"/>
    <property type="evidence" value="ECO:0007669"/>
    <property type="project" value="UniProtKB-EC"/>
</dbReference>
<dbReference type="Proteomes" id="UP001255246">
    <property type="component" value="Unassembled WGS sequence"/>
</dbReference>
<dbReference type="PANTHER" id="PTHR10472">
    <property type="entry name" value="D-TYROSYL-TRNA TYR DEACYLASE"/>
    <property type="match status" value="1"/>
</dbReference>
<keyword evidence="2" id="KW-0694">RNA-binding</keyword>
<dbReference type="PANTHER" id="PTHR10472:SF5">
    <property type="entry name" value="D-AMINOACYL-TRNA DEACYLASE 1"/>
    <property type="match status" value="1"/>
</dbReference>
<dbReference type="SUPFAM" id="SSF69500">
    <property type="entry name" value="DTD-like"/>
    <property type="match status" value="1"/>
</dbReference>
<feature type="short sequence motif" description="Gly-cisPro motif, important for rejection of L-amino acids" evidence="2">
    <location>
        <begin position="138"/>
        <end position="139"/>
    </location>
</feature>